<dbReference type="eggNOG" id="KOG0192">
    <property type="taxonomic scope" value="Eukaryota"/>
</dbReference>
<dbReference type="InParanoid" id="A8P2E0"/>
<dbReference type="PANTHER" id="PTHR44329">
    <property type="entry name" value="SERINE/THREONINE-PROTEIN KINASE TNNI3K-RELATED"/>
    <property type="match status" value="1"/>
</dbReference>
<dbReference type="PANTHER" id="PTHR44329:SF214">
    <property type="entry name" value="PROTEIN KINASE DOMAIN-CONTAINING PROTEIN"/>
    <property type="match status" value="1"/>
</dbReference>
<dbReference type="SMART" id="SM00220">
    <property type="entry name" value="S_TKc"/>
    <property type="match status" value="1"/>
</dbReference>
<dbReference type="RefSeq" id="XP_001838297.2">
    <property type="nucleotide sequence ID" value="XM_001838245.2"/>
</dbReference>
<dbReference type="KEGG" id="cci:CC1G_04741"/>
<dbReference type="InterPro" id="IPR008271">
    <property type="entry name" value="Ser/Thr_kinase_AS"/>
</dbReference>
<dbReference type="InterPro" id="IPR051681">
    <property type="entry name" value="Ser/Thr_Kinases-Pseudokinases"/>
</dbReference>
<dbReference type="SUPFAM" id="SSF56112">
    <property type="entry name" value="Protein kinase-like (PK-like)"/>
    <property type="match status" value="1"/>
</dbReference>
<feature type="region of interest" description="Disordered" evidence="1">
    <location>
        <begin position="378"/>
        <end position="400"/>
    </location>
</feature>
<dbReference type="Gene3D" id="1.10.510.10">
    <property type="entry name" value="Transferase(Phosphotransferase) domain 1"/>
    <property type="match status" value="1"/>
</dbReference>
<keyword evidence="4" id="KW-1185">Reference proteome</keyword>
<keyword evidence="3" id="KW-0808">Transferase</keyword>
<name>A8P2E0_COPC7</name>
<evidence type="ECO:0000313" key="4">
    <source>
        <dbReference type="Proteomes" id="UP000001861"/>
    </source>
</evidence>
<sequence>MPSSVDIPPYFPPLFWRLWFPPDVDQRARLHIYHVYDNELGEIEQQPQPSSSVFVHLFHNENGTPLRLSEDTQEMLERAGGIVSALEDDLLPHLNALRFHLRRYPPQASRAPQVTNTFSFPSNSLSKLRRYLTFIRFRNSAGYSTLIRRLHATPHHQGPGDPTIYSEAFRPYLIRTKRRYLLKCFIDFLEGNDARSRNHLQGVDLSPDNKFVGLVREVMDIYCWRLLEAEICVGVATDEQEYILPDCCYGALDEGFDEDREKCDFFFPISPAISVYLLGSSCFDDEPSFAPSEQPSSVSIHIGPESAIDVHLRNTMVLQTYPPYLIFSSLRGISLSVSSYYEFRWINEHQDYSRLRMRCRQKFMMEGVVKTLVIRESVESNGESQPPASPDSPVRMESPPGKDEVRVFDLTDEVQLKGNWAVAFGTFSDVWEGTWKDPIEKRDTAVAVKFLRQAMVKNVKERLIRRIQAEVATWHKLCHRNVSQFFGIVQSANSFGMVSPWYCNGIISEYVRKNPGVDRLKLLIQVASGIGHLHSFSPPIVHGDLKGGNILIDACGAAIITDFGLSKVMEETLTEVCEEDGGAVSGRGTSVFAGSTRWMAPELIMALVEDDDNGGPGPKITPMSDVYAFGSVCLEIATDELPYSHRRTDHAVTLDIIRGILPTRKDTCLVKGVDEDRFWQLLERCWSLDVTLRPTMIEALHWLDGLRNLNLLQNGTIHRRRQPLN</sequence>
<proteinExistence type="predicted"/>
<comment type="caution">
    <text evidence="3">The sequence shown here is derived from an EMBL/GenBank/DDBJ whole genome shotgun (WGS) entry which is preliminary data.</text>
</comment>
<feature type="domain" description="Protein kinase" evidence="2">
    <location>
        <begin position="416"/>
        <end position="706"/>
    </location>
</feature>
<dbReference type="AlphaFoldDB" id="A8P2E0"/>
<dbReference type="HOGENOM" id="CLU_026937_0_0_1"/>
<dbReference type="Proteomes" id="UP000001861">
    <property type="component" value="Unassembled WGS sequence"/>
</dbReference>
<dbReference type="GO" id="GO:0004674">
    <property type="term" value="F:protein serine/threonine kinase activity"/>
    <property type="evidence" value="ECO:0007669"/>
    <property type="project" value="TreeGrafter"/>
</dbReference>
<organism evidence="3 4">
    <name type="scientific">Coprinopsis cinerea (strain Okayama-7 / 130 / ATCC MYA-4618 / FGSC 9003)</name>
    <name type="common">Inky cap fungus</name>
    <name type="synonym">Hormographiella aspergillata</name>
    <dbReference type="NCBI Taxonomy" id="240176"/>
    <lineage>
        <taxon>Eukaryota</taxon>
        <taxon>Fungi</taxon>
        <taxon>Dikarya</taxon>
        <taxon>Basidiomycota</taxon>
        <taxon>Agaricomycotina</taxon>
        <taxon>Agaricomycetes</taxon>
        <taxon>Agaricomycetidae</taxon>
        <taxon>Agaricales</taxon>
        <taxon>Agaricineae</taxon>
        <taxon>Psathyrellaceae</taxon>
        <taxon>Coprinopsis</taxon>
    </lineage>
</organism>
<reference evidence="3 4" key="1">
    <citation type="journal article" date="2010" name="Proc. Natl. Acad. Sci. U.S.A.">
        <title>Insights into evolution of multicellular fungi from the assembled chromosomes of the mushroom Coprinopsis cinerea (Coprinus cinereus).</title>
        <authorList>
            <person name="Stajich J.E."/>
            <person name="Wilke S.K."/>
            <person name="Ahren D."/>
            <person name="Au C.H."/>
            <person name="Birren B.W."/>
            <person name="Borodovsky M."/>
            <person name="Burns C."/>
            <person name="Canback B."/>
            <person name="Casselton L.A."/>
            <person name="Cheng C.K."/>
            <person name="Deng J."/>
            <person name="Dietrich F.S."/>
            <person name="Fargo D.C."/>
            <person name="Farman M.L."/>
            <person name="Gathman A.C."/>
            <person name="Goldberg J."/>
            <person name="Guigo R."/>
            <person name="Hoegger P.J."/>
            <person name="Hooker J.B."/>
            <person name="Huggins A."/>
            <person name="James T.Y."/>
            <person name="Kamada T."/>
            <person name="Kilaru S."/>
            <person name="Kodira C."/>
            <person name="Kues U."/>
            <person name="Kupfer D."/>
            <person name="Kwan H.S."/>
            <person name="Lomsadze A."/>
            <person name="Li W."/>
            <person name="Lilly W.W."/>
            <person name="Ma L.J."/>
            <person name="Mackey A.J."/>
            <person name="Manning G."/>
            <person name="Martin F."/>
            <person name="Muraguchi H."/>
            <person name="Natvig D.O."/>
            <person name="Palmerini H."/>
            <person name="Ramesh M.A."/>
            <person name="Rehmeyer C.J."/>
            <person name="Roe B.A."/>
            <person name="Shenoy N."/>
            <person name="Stanke M."/>
            <person name="Ter-Hovhannisyan V."/>
            <person name="Tunlid A."/>
            <person name="Velagapudi R."/>
            <person name="Vision T.J."/>
            <person name="Zeng Q."/>
            <person name="Zolan M.E."/>
            <person name="Pukkila P.J."/>
        </authorList>
    </citation>
    <scope>NUCLEOTIDE SEQUENCE [LARGE SCALE GENOMIC DNA]</scope>
    <source>
        <strain evidence="4">Okayama-7 / 130 / ATCC MYA-4618 / FGSC 9003</strain>
    </source>
</reference>
<dbReference type="PROSITE" id="PS00108">
    <property type="entry name" value="PROTEIN_KINASE_ST"/>
    <property type="match status" value="1"/>
</dbReference>
<keyword evidence="3" id="KW-0418">Kinase</keyword>
<dbReference type="OrthoDB" id="6718656at2759"/>
<gene>
    <name evidence="3" type="ORF">CC1G_04741</name>
</gene>
<dbReference type="VEuPathDB" id="FungiDB:CC1G_04741"/>
<dbReference type="InterPro" id="IPR000719">
    <property type="entry name" value="Prot_kinase_dom"/>
</dbReference>
<dbReference type="InterPro" id="IPR011009">
    <property type="entry name" value="Kinase-like_dom_sf"/>
</dbReference>
<dbReference type="OMA" id="AYLHAFK"/>
<dbReference type="GeneID" id="6014877"/>
<dbReference type="EMBL" id="AACS02000013">
    <property type="protein sequence ID" value="EAU83485.2"/>
    <property type="molecule type" value="Genomic_DNA"/>
</dbReference>
<evidence type="ECO:0000259" key="2">
    <source>
        <dbReference type="PROSITE" id="PS50011"/>
    </source>
</evidence>
<evidence type="ECO:0000313" key="3">
    <source>
        <dbReference type="EMBL" id="EAU83485.2"/>
    </source>
</evidence>
<accession>A8P2E0</accession>
<dbReference type="PROSITE" id="PS50011">
    <property type="entry name" value="PROTEIN_KINASE_DOM"/>
    <property type="match status" value="1"/>
</dbReference>
<dbReference type="GO" id="GO:0005524">
    <property type="term" value="F:ATP binding"/>
    <property type="evidence" value="ECO:0007669"/>
    <property type="project" value="InterPro"/>
</dbReference>
<dbReference type="InterPro" id="IPR001245">
    <property type="entry name" value="Ser-Thr/Tyr_kinase_cat_dom"/>
</dbReference>
<evidence type="ECO:0000256" key="1">
    <source>
        <dbReference type="SAM" id="MobiDB-lite"/>
    </source>
</evidence>
<dbReference type="STRING" id="240176.A8P2E0"/>
<dbReference type="Pfam" id="PF07714">
    <property type="entry name" value="PK_Tyr_Ser-Thr"/>
    <property type="match status" value="1"/>
</dbReference>
<protein>
    <submittedName>
        <fullName evidence="3">TKL/TKL-ccin protein kinase</fullName>
    </submittedName>
</protein>